<keyword evidence="1" id="KW-0479">Metal-binding</keyword>
<comment type="caution">
    <text evidence="4">The sequence shown here is derived from an EMBL/GenBank/DDBJ whole genome shotgun (WGS) entry which is preliminary data.</text>
</comment>
<dbReference type="RefSeq" id="WP_394319294.1">
    <property type="nucleotide sequence ID" value="NZ_JBHMQV010000009.1"/>
</dbReference>
<evidence type="ECO:0000256" key="3">
    <source>
        <dbReference type="RuleBase" id="RU004466"/>
    </source>
</evidence>
<keyword evidence="2" id="KW-0460">Magnesium</keyword>
<dbReference type="SUPFAM" id="SSF48576">
    <property type="entry name" value="Terpenoid synthases"/>
    <property type="match status" value="1"/>
</dbReference>
<dbReference type="InterPro" id="IPR033749">
    <property type="entry name" value="Polyprenyl_synt_CS"/>
</dbReference>
<dbReference type="PANTHER" id="PTHR12001:SF86">
    <property type="entry name" value="GERANYLGERANYL DIPHOSPHATE SYNTHASE"/>
    <property type="match status" value="1"/>
</dbReference>
<dbReference type="Proteomes" id="UP001589887">
    <property type="component" value="Unassembled WGS sequence"/>
</dbReference>
<protein>
    <submittedName>
        <fullName evidence="4">Polyprenyl synthetase family protein</fullName>
    </submittedName>
</protein>
<dbReference type="Pfam" id="PF00348">
    <property type="entry name" value="polyprenyl_synt"/>
    <property type="match status" value="1"/>
</dbReference>
<dbReference type="PROSITE" id="PS00723">
    <property type="entry name" value="POLYPRENYL_SYNTHASE_1"/>
    <property type="match status" value="1"/>
</dbReference>
<dbReference type="PANTHER" id="PTHR12001">
    <property type="entry name" value="GERANYLGERANYL PYROPHOSPHATE SYNTHASE"/>
    <property type="match status" value="1"/>
</dbReference>
<keyword evidence="5" id="KW-1185">Reference proteome</keyword>
<evidence type="ECO:0000256" key="1">
    <source>
        <dbReference type="ARBA" id="ARBA00022723"/>
    </source>
</evidence>
<dbReference type="PROSITE" id="PS00444">
    <property type="entry name" value="POLYPRENYL_SYNTHASE_2"/>
    <property type="match status" value="1"/>
</dbReference>
<dbReference type="Gene3D" id="1.10.600.10">
    <property type="entry name" value="Farnesyl Diphosphate Synthase"/>
    <property type="match status" value="1"/>
</dbReference>
<keyword evidence="3" id="KW-0808">Transferase</keyword>
<sequence length="359" mass="36719">MTDTLAGGVGVWCGGEPGSGDGEFQGLLRAGTGIVEPVLREAVGRLHGSLASVCRYHLGWDGGDSRAPAVVRAGKRVRPALALLSVRAVGAPEGYAAVAGTAVELVHQLSLLHDDIMDGDTERRGRPTAWARFGTGAAVLAGDALVVQAVATIFHARAPGASAATEELISAVEQMVAGQAEDLALEHRCAHEVSVPGYVRMARGKTGALFGCAAALGAVLAQAPPTVVRALRGAGSDLGVAFQILDDVLGLWGDGALTGKPVGTDLVRGKKTLPLVLAAGSDSADGRRLAALLGPAPLPSAQVPEVMGLLEATRGRERAEEVAARHVASAVAALDAAELPADVRQQWHSLIDGLSQRRS</sequence>
<dbReference type="SFLD" id="SFLDG01017">
    <property type="entry name" value="Polyprenyl_Transferase_Like"/>
    <property type="match status" value="1"/>
</dbReference>
<dbReference type="InterPro" id="IPR008949">
    <property type="entry name" value="Isoprenoid_synthase_dom_sf"/>
</dbReference>
<name>A0ABV6THB3_9ACTN</name>
<accession>A0ABV6THB3</accession>
<comment type="similarity">
    <text evidence="3">Belongs to the FPP/GGPP synthase family.</text>
</comment>
<evidence type="ECO:0000256" key="2">
    <source>
        <dbReference type="ARBA" id="ARBA00022842"/>
    </source>
</evidence>
<reference evidence="4 5" key="1">
    <citation type="submission" date="2024-09" db="EMBL/GenBank/DDBJ databases">
        <authorList>
            <person name="Sun Q."/>
            <person name="Mori K."/>
        </authorList>
    </citation>
    <scope>NUCLEOTIDE SEQUENCE [LARGE SCALE GENOMIC DNA]</scope>
    <source>
        <strain evidence="4 5">JCM 4557</strain>
    </source>
</reference>
<proteinExistence type="inferred from homology"/>
<dbReference type="SFLD" id="SFLDS00005">
    <property type="entry name" value="Isoprenoid_Synthase_Type_I"/>
    <property type="match status" value="1"/>
</dbReference>
<evidence type="ECO:0000313" key="5">
    <source>
        <dbReference type="Proteomes" id="UP001589887"/>
    </source>
</evidence>
<organism evidence="4 5">
    <name type="scientific">Streptomyces noboritoensis</name>
    <dbReference type="NCBI Taxonomy" id="67337"/>
    <lineage>
        <taxon>Bacteria</taxon>
        <taxon>Bacillati</taxon>
        <taxon>Actinomycetota</taxon>
        <taxon>Actinomycetes</taxon>
        <taxon>Kitasatosporales</taxon>
        <taxon>Streptomycetaceae</taxon>
        <taxon>Streptomyces</taxon>
    </lineage>
</organism>
<evidence type="ECO:0000313" key="4">
    <source>
        <dbReference type="EMBL" id="MFC0844808.1"/>
    </source>
</evidence>
<dbReference type="CDD" id="cd00685">
    <property type="entry name" value="Trans_IPPS_HT"/>
    <property type="match status" value="1"/>
</dbReference>
<gene>
    <name evidence="4" type="ORF">ACFH04_13975</name>
</gene>
<dbReference type="EMBL" id="JBHMQV010000009">
    <property type="protein sequence ID" value="MFC0844808.1"/>
    <property type="molecule type" value="Genomic_DNA"/>
</dbReference>
<dbReference type="InterPro" id="IPR000092">
    <property type="entry name" value="Polyprenyl_synt"/>
</dbReference>